<dbReference type="KEGG" id="mseo:MSEO_37380"/>
<accession>A0A7I7P3G8</accession>
<organism evidence="3 4">
    <name type="scientific">Mycobacterium seoulense</name>
    <dbReference type="NCBI Taxonomy" id="386911"/>
    <lineage>
        <taxon>Bacteria</taxon>
        <taxon>Bacillati</taxon>
        <taxon>Actinomycetota</taxon>
        <taxon>Actinomycetes</taxon>
        <taxon>Mycobacteriales</taxon>
        <taxon>Mycobacteriaceae</taxon>
        <taxon>Mycobacterium</taxon>
    </lineage>
</organism>
<evidence type="ECO:0000256" key="2">
    <source>
        <dbReference type="SAM" id="Phobius"/>
    </source>
</evidence>
<dbReference type="Proteomes" id="UP000466632">
    <property type="component" value="Chromosome"/>
</dbReference>
<keyword evidence="2" id="KW-0472">Membrane</keyword>
<evidence type="ECO:0000313" key="4">
    <source>
        <dbReference type="Proteomes" id="UP000466632"/>
    </source>
</evidence>
<feature type="region of interest" description="Disordered" evidence="1">
    <location>
        <begin position="116"/>
        <end position="150"/>
    </location>
</feature>
<feature type="compositionally biased region" description="Basic and acidic residues" evidence="1">
    <location>
        <begin position="77"/>
        <end position="94"/>
    </location>
</feature>
<protein>
    <submittedName>
        <fullName evidence="3">Uncharacterized protein</fullName>
    </submittedName>
</protein>
<reference evidence="3 4" key="1">
    <citation type="journal article" date="2019" name="Emerg. Microbes Infect.">
        <title>Comprehensive subspecies identification of 175 nontuberculous mycobacteria species based on 7547 genomic profiles.</title>
        <authorList>
            <person name="Matsumoto Y."/>
            <person name="Kinjo T."/>
            <person name="Motooka D."/>
            <person name="Nabeya D."/>
            <person name="Jung N."/>
            <person name="Uechi K."/>
            <person name="Horii T."/>
            <person name="Iida T."/>
            <person name="Fujita J."/>
            <person name="Nakamura S."/>
        </authorList>
    </citation>
    <scope>NUCLEOTIDE SEQUENCE [LARGE SCALE GENOMIC DNA]</scope>
    <source>
        <strain evidence="3 4">JCM 16018</strain>
    </source>
</reference>
<dbReference type="RefSeq" id="WP_232075075.1">
    <property type="nucleotide sequence ID" value="NZ_AP022582.1"/>
</dbReference>
<keyword evidence="2" id="KW-0812">Transmembrane</keyword>
<dbReference type="EMBL" id="AP022582">
    <property type="protein sequence ID" value="BBY03239.1"/>
    <property type="molecule type" value="Genomic_DNA"/>
</dbReference>
<feature type="region of interest" description="Disordered" evidence="1">
    <location>
        <begin position="75"/>
        <end position="94"/>
    </location>
</feature>
<dbReference type="AlphaFoldDB" id="A0A7I7P3G8"/>
<evidence type="ECO:0000256" key="1">
    <source>
        <dbReference type="SAM" id="MobiDB-lite"/>
    </source>
</evidence>
<keyword evidence="4" id="KW-1185">Reference proteome</keyword>
<feature type="transmembrane region" description="Helical" evidence="2">
    <location>
        <begin position="51"/>
        <end position="71"/>
    </location>
</feature>
<evidence type="ECO:0000313" key="3">
    <source>
        <dbReference type="EMBL" id="BBY03239.1"/>
    </source>
</evidence>
<proteinExistence type="predicted"/>
<gene>
    <name evidence="3" type="ORF">MSEO_37380</name>
</gene>
<keyword evidence="2" id="KW-1133">Transmembrane helix</keyword>
<sequence length="150" mass="16131">MIVIVGLVVLLFAVVVGFLGVLNNAGAAHPLSENFSVLGYHVTGSTGTLFLFGIVIGALAMLGMSVLLAGAHRTAGRGRDARRELQRSRREEAFVNRDHDFEHQPVGVPARSTVNSELAPTRPRGMRGSFLGRRSWGRQPTASRAGDGRR</sequence>
<name>A0A7I7P3G8_9MYCO</name>